<evidence type="ECO:0000259" key="1">
    <source>
        <dbReference type="PROSITE" id="PS50830"/>
    </source>
</evidence>
<organism evidence="2">
    <name type="scientific">uncultured marine microorganism HF4000_005I08</name>
    <dbReference type="NCBI Taxonomy" id="455507"/>
    <lineage>
        <taxon>unclassified sequences</taxon>
        <taxon>environmental samples</taxon>
    </lineage>
</organism>
<evidence type="ECO:0000313" key="2">
    <source>
        <dbReference type="EMBL" id="ABZ06102.1"/>
    </source>
</evidence>
<dbReference type="Gene3D" id="2.40.50.90">
    <property type="match status" value="1"/>
</dbReference>
<dbReference type="InterPro" id="IPR035437">
    <property type="entry name" value="SNase_OB-fold_sf"/>
</dbReference>
<name>B3T0J3_9ZZZZ</name>
<gene>
    <name evidence="2" type="ORF">ALOHA_HF4000005I08ctg1g29</name>
</gene>
<dbReference type="AlphaFoldDB" id="B3T0J3"/>
<dbReference type="SMART" id="SM00318">
    <property type="entry name" value="SNc"/>
    <property type="match status" value="1"/>
</dbReference>
<dbReference type="EMBL" id="EU016566">
    <property type="protein sequence ID" value="ABZ06102.1"/>
    <property type="molecule type" value="Genomic_DNA"/>
</dbReference>
<dbReference type="PROSITE" id="PS50830">
    <property type="entry name" value="TNASE_3"/>
    <property type="match status" value="1"/>
</dbReference>
<feature type="domain" description="TNase-like" evidence="1">
    <location>
        <begin position="28"/>
        <end position="144"/>
    </location>
</feature>
<proteinExistence type="predicted"/>
<reference evidence="2" key="1">
    <citation type="journal article" date="2008" name="ISME J.">
        <title>Genomic patterns of recombination, clonal divergence and environment in marine microbial populations.</title>
        <authorList>
            <person name="Konstantinidis K.T."/>
            <person name="Delong E.F."/>
        </authorList>
    </citation>
    <scope>NUCLEOTIDE SEQUENCE</scope>
</reference>
<dbReference type="SUPFAM" id="SSF50199">
    <property type="entry name" value="Staphylococcal nuclease"/>
    <property type="match status" value="1"/>
</dbReference>
<protein>
    <submittedName>
        <fullName evidence="2">Putative staphylococcal nuclease-like protein</fullName>
    </submittedName>
</protein>
<dbReference type="Pfam" id="PF00565">
    <property type="entry name" value="SNase"/>
    <property type="match status" value="1"/>
</dbReference>
<sequence length="156" mass="17828">MLRLAPALALLILTLPPSALADITGKPRIVDGDTIHIGKTKIRLHGIDAPEMKQTCRTSKGKEQMCGQLAKQALERLVKGQEVTCEGDKRDRYKRLIAVCYVGPLNINKQMVVDGWAMAYRKYSKDYVKAETFAKSRREGLWRGEFEPPWEWRKNR</sequence>
<dbReference type="InterPro" id="IPR016071">
    <property type="entry name" value="Staphylococal_nuclease_OB-fold"/>
</dbReference>
<dbReference type="PANTHER" id="PTHR12302">
    <property type="entry name" value="EBNA2 BINDING PROTEIN P100"/>
    <property type="match status" value="1"/>
</dbReference>
<accession>B3T0J3</accession>
<dbReference type="PANTHER" id="PTHR12302:SF26">
    <property type="entry name" value="BLR1266 PROTEIN"/>
    <property type="match status" value="1"/>
</dbReference>